<dbReference type="AlphaFoldDB" id="A0A068TIQ5"/>
<dbReference type="InterPro" id="IPR010982">
    <property type="entry name" value="Lambda_DNA-bd_dom_sf"/>
</dbReference>
<dbReference type="InterPro" id="IPR001387">
    <property type="entry name" value="Cro/C1-type_HTH"/>
</dbReference>
<dbReference type="Pfam" id="PF13560">
    <property type="entry name" value="HTH_31"/>
    <property type="match status" value="1"/>
</dbReference>
<dbReference type="Pfam" id="PF17765">
    <property type="entry name" value="MLTR_LBD"/>
    <property type="match status" value="1"/>
</dbReference>
<proteinExistence type="predicted"/>
<dbReference type="Gene3D" id="1.10.260.40">
    <property type="entry name" value="lambda repressor-like DNA-binding domains"/>
    <property type="match status" value="1"/>
</dbReference>
<evidence type="ECO:0000259" key="1">
    <source>
        <dbReference type="SMART" id="SM00530"/>
    </source>
</evidence>
<keyword evidence="2" id="KW-0614">Plasmid</keyword>
<organism evidence="2 3">
    <name type="scientific">Neorhizobium galegae bv. officinalis bv. officinalis str. HAMBI 1141</name>
    <dbReference type="NCBI Taxonomy" id="1028801"/>
    <lineage>
        <taxon>Bacteria</taxon>
        <taxon>Pseudomonadati</taxon>
        <taxon>Pseudomonadota</taxon>
        <taxon>Alphaproteobacteria</taxon>
        <taxon>Hyphomicrobiales</taxon>
        <taxon>Rhizobiaceae</taxon>
        <taxon>Rhizobium/Agrobacterium group</taxon>
        <taxon>Neorhizobium</taxon>
    </lineage>
</organism>
<protein>
    <submittedName>
        <fullName evidence="2">Putative DNA-binding protein</fullName>
    </submittedName>
</protein>
<evidence type="ECO:0000313" key="2">
    <source>
        <dbReference type="EMBL" id="CDN57936.1"/>
    </source>
</evidence>
<dbReference type="GO" id="GO:0003677">
    <property type="term" value="F:DNA binding"/>
    <property type="evidence" value="ECO:0007669"/>
    <property type="project" value="UniProtKB-KW"/>
</dbReference>
<keyword evidence="2" id="KW-0238">DNA-binding</keyword>
<gene>
    <name evidence="2" type="ORF">RG1141_PA11040</name>
</gene>
<reference evidence="3" key="1">
    <citation type="journal article" date="2014" name="BMC Genomics">
        <title>Genome sequencing of two Neorhizobium galegae strains reveals a noeT gene responsible for the unusual acetylation of the nodulation factors.</title>
        <authorList>
            <person name="Osterman J."/>
            <person name="Marsh J."/>
            <person name="Laine P.K."/>
            <person name="Zeng Z."/>
            <person name="Alatalo E."/>
            <person name="Sullivan J.T."/>
            <person name="Young J.P."/>
            <person name="Thomas-Oates J."/>
            <person name="Paulin L."/>
            <person name="Lindstrom K."/>
        </authorList>
    </citation>
    <scope>NUCLEOTIDE SEQUENCE [LARGE SCALE GENOMIC DNA]</scope>
    <source>
        <strain evidence="3">HAMBI 1141</strain>
        <plasmid evidence="3">II</plasmid>
    </source>
</reference>
<feature type="domain" description="HTH cro/C1-type" evidence="1">
    <location>
        <begin position="18"/>
        <end position="90"/>
    </location>
</feature>
<accession>A0A068TIQ5</accession>
<geneLocation type="plasmid" evidence="3">
    <name>II</name>
</geneLocation>
<dbReference type="PATRIC" id="fig|1028801.3.peg.5711"/>
<dbReference type="InterPro" id="IPR041413">
    <property type="entry name" value="MLTR_LBD"/>
</dbReference>
<dbReference type="RefSeq" id="WP_051900571.1">
    <property type="nucleotide sequence ID" value="NZ_HG938356.1"/>
</dbReference>
<dbReference type="Proteomes" id="UP000028186">
    <property type="component" value="Plasmid pHAMBI1141a"/>
</dbReference>
<dbReference type="Gene3D" id="3.30.450.180">
    <property type="match status" value="1"/>
</dbReference>
<dbReference type="eggNOG" id="COG1396">
    <property type="taxonomic scope" value="Bacteria"/>
</dbReference>
<dbReference type="HOGENOM" id="CLU_057862_2_0_5"/>
<evidence type="ECO:0000313" key="3">
    <source>
        <dbReference type="Proteomes" id="UP000028186"/>
    </source>
</evidence>
<sequence length="261" mass="30028">MTAERLARPAARNELSEFVRYCREQASPEELGISPGPRRRTKGLRREEVATLAGVGITWYTWFEQGRDIQVSDDFLNRLVRGLRLDRAEQEHLYALAGRVARRSQAQVSELPAGLLTMINALSDPAYILDKRWDVLAFNKAASEQFPMFGEQNPNILRIVFFSDAYRKSVRDWQSTARLMFLKARHDYLTGGSDPILRGLLDEIVDAFPLAKKWWSDPEIVRIGDSRKELHSANFGWRTFHLSVLVYEDRPDIRIIVYSTG</sequence>
<dbReference type="KEGG" id="ngl:RG1141_PA11040"/>
<dbReference type="CDD" id="cd00093">
    <property type="entry name" value="HTH_XRE"/>
    <property type="match status" value="1"/>
</dbReference>
<dbReference type="EMBL" id="HG938356">
    <property type="protein sequence ID" value="CDN57936.1"/>
    <property type="molecule type" value="Genomic_DNA"/>
</dbReference>
<dbReference type="SMART" id="SM00530">
    <property type="entry name" value="HTH_XRE"/>
    <property type="match status" value="1"/>
</dbReference>
<name>A0A068TIQ5_NEOGA</name>
<dbReference type="PANTHER" id="PTHR35010">
    <property type="entry name" value="BLL4672 PROTEIN-RELATED"/>
    <property type="match status" value="1"/>
</dbReference>